<evidence type="ECO:0000313" key="2">
    <source>
        <dbReference type="Proteomes" id="UP000585970"/>
    </source>
</evidence>
<dbReference type="AlphaFoldDB" id="A0A840E254"/>
<dbReference type="Proteomes" id="UP000585970">
    <property type="component" value="Unassembled WGS sequence"/>
</dbReference>
<gene>
    <name evidence="1" type="ORF">GGR08_001373</name>
</gene>
<protein>
    <submittedName>
        <fullName evidence="1">Uncharacterized protein</fullName>
    </submittedName>
</protein>
<keyword evidence="2" id="KW-1185">Reference proteome</keyword>
<evidence type="ECO:0000313" key="1">
    <source>
        <dbReference type="EMBL" id="MBB4077057.1"/>
    </source>
</evidence>
<dbReference type="EMBL" id="JACIFE010000019">
    <property type="protein sequence ID" value="MBB4077057.1"/>
    <property type="molecule type" value="Genomic_DNA"/>
</dbReference>
<reference evidence="1 2" key="1">
    <citation type="submission" date="2020-08" db="EMBL/GenBank/DDBJ databases">
        <title>Genomic Encyclopedia of Type Strains, Phase IV (KMG-IV): sequencing the most valuable type-strain genomes for metagenomic binning, comparative biology and taxonomic classification.</title>
        <authorList>
            <person name="Goeker M."/>
        </authorList>
    </citation>
    <scope>NUCLEOTIDE SEQUENCE [LARGE SCALE GENOMIC DNA]</scope>
    <source>
        <strain evidence="1 2">DSM 100694</strain>
    </source>
</reference>
<organism evidence="1 2">
    <name type="scientific">Bartonella fuyuanensis</name>
    <dbReference type="NCBI Taxonomy" id="1460968"/>
    <lineage>
        <taxon>Bacteria</taxon>
        <taxon>Pseudomonadati</taxon>
        <taxon>Pseudomonadota</taxon>
        <taxon>Alphaproteobacteria</taxon>
        <taxon>Hyphomicrobiales</taxon>
        <taxon>Bartonellaceae</taxon>
        <taxon>Bartonella</taxon>
    </lineage>
</organism>
<name>A0A840E254_9HYPH</name>
<proteinExistence type="predicted"/>
<comment type="caution">
    <text evidence="1">The sequence shown here is derived from an EMBL/GenBank/DDBJ whole genome shotgun (WGS) entry which is preliminary data.</text>
</comment>
<accession>A0A840E254</accession>
<sequence length="53" mass="6035">MPMVVAILGLENYNDGVGLLLHKRKYGAAQWILWYTIHGCCREIGLGVLNMFR</sequence>